<name>A0ABV1DAE0_9FIRM</name>
<evidence type="ECO:0000313" key="2">
    <source>
        <dbReference type="EMBL" id="MEQ2427344.1"/>
    </source>
</evidence>
<sequence>MNRNWIRLPLKGAQNVRELGGLPAMDGHQTAWHAFLRSDQLSGLTAEDREMLLAYGLSTVIDLRSPGETEKRPDSQELLDSILYCHIPFMEADISPEGQAGALDSLQDLGSLYLSLLERKDVIRQLFRQMDEAPDGCILFHCTAGKDRTGVLALMLLMLTGVDRQDCETNYMQSFTNLTRNPQFAYLSQNGYHYLVRSDAEDIDKAYDHIASCPHGIKGFLEGCGISRACMERVCHRMLG</sequence>
<dbReference type="RefSeq" id="WP_008725770.1">
    <property type="nucleotide sequence ID" value="NZ_JBBMFM010000100.1"/>
</dbReference>
<dbReference type="Pfam" id="PF13350">
    <property type="entry name" value="Y_phosphatase3"/>
    <property type="match status" value="1"/>
</dbReference>
<proteinExistence type="predicted"/>
<dbReference type="GO" id="GO:0004725">
    <property type="term" value="F:protein tyrosine phosphatase activity"/>
    <property type="evidence" value="ECO:0007669"/>
    <property type="project" value="UniProtKB-EC"/>
</dbReference>
<accession>A0ABV1DAE0</accession>
<dbReference type="EC" id="3.1.3.48" evidence="2"/>
<dbReference type="InterPro" id="IPR016130">
    <property type="entry name" value="Tyr_Pase_AS"/>
</dbReference>
<dbReference type="InterPro" id="IPR029021">
    <property type="entry name" value="Prot-tyrosine_phosphatase-like"/>
</dbReference>
<protein>
    <submittedName>
        <fullName evidence="2">Tyrosine-protein phosphatase</fullName>
        <ecNumber evidence="2">3.1.3.48</ecNumber>
    </submittedName>
</protein>
<dbReference type="Gene3D" id="3.90.190.10">
    <property type="entry name" value="Protein tyrosine phosphatase superfamily"/>
    <property type="match status" value="1"/>
</dbReference>
<keyword evidence="3" id="KW-1185">Reference proteome</keyword>
<dbReference type="EMBL" id="JBBMFM010000100">
    <property type="protein sequence ID" value="MEQ2427344.1"/>
    <property type="molecule type" value="Genomic_DNA"/>
</dbReference>
<gene>
    <name evidence="2" type="ORF">WMQ36_20470</name>
</gene>
<evidence type="ECO:0000259" key="1">
    <source>
        <dbReference type="PROSITE" id="PS50056"/>
    </source>
</evidence>
<comment type="caution">
    <text evidence="2">The sequence shown here is derived from an EMBL/GenBank/DDBJ whole genome shotgun (WGS) entry which is preliminary data.</text>
</comment>
<organism evidence="2 3">
    <name type="scientific">Enterocloster hominis</name>
    <name type="common">ex Hitch et al. 2024</name>
    <dbReference type="NCBI Taxonomy" id="1917870"/>
    <lineage>
        <taxon>Bacteria</taxon>
        <taxon>Bacillati</taxon>
        <taxon>Bacillota</taxon>
        <taxon>Clostridia</taxon>
        <taxon>Lachnospirales</taxon>
        <taxon>Lachnospiraceae</taxon>
        <taxon>Enterocloster</taxon>
    </lineage>
</organism>
<evidence type="ECO:0000313" key="3">
    <source>
        <dbReference type="Proteomes" id="UP001454086"/>
    </source>
</evidence>
<keyword evidence="2" id="KW-0378">Hydrolase</keyword>
<reference evidence="2 3" key="1">
    <citation type="submission" date="2024-03" db="EMBL/GenBank/DDBJ databases">
        <title>Human intestinal bacterial collection.</title>
        <authorList>
            <person name="Pauvert C."/>
            <person name="Hitch T.C.A."/>
            <person name="Clavel T."/>
        </authorList>
    </citation>
    <scope>NUCLEOTIDE SEQUENCE [LARGE SCALE GENOMIC DNA]</scope>
    <source>
        <strain evidence="2 3">CLA-SR-H021</strain>
    </source>
</reference>
<dbReference type="Proteomes" id="UP001454086">
    <property type="component" value="Unassembled WGS sequence"/>
</dbReference>
<dbReference type="InterPro" id="IPR026893">
    <property type="entry name" value="Tyr/Ser_Pase_IphP-type"/>
</dbReference>
<dbReference type="PROSITE" id="PS00383">
    <property type="entry name" value="TYR_PHOSPHATASE_1"/>
    <property type="match status" value="1"/>
</dbReference>
<feature type="domain" description="Tyrosine specific protein phosphatases" evidence="1">
    <location>
        <begin position="117"/>
        <end position="163"/>
    </location>
</feature>
<dbReference type="SUPFAM" id="SSF52799">
    <property type="entry name" value="(Phosphotyrosine protein) phosphatases II"/>
    <property type="match status" value="1"/>
</dbReference>
<dbReference type="InterPro" id="IPR000387">
    <property type="entry name" value="Tyr_Pase_dom"/>
</dbReference>
<dbReference type="PROSITE" id="PS50056">
    <property type="entry name" value="TYR_PHOSPHATASE_2"/>
    <property type="match status" value="1"/>
</dbReference>